<gene>
    <name evidence="1" type="ORF">ABR75_02425</name>
</gene>
<dbReference type="Proteomes" id="UP000051017">
    <property type="component" value="Unassembled WGS sequence"/>
</dbReference>
<evidence type="ECO:0008006" key="3">
    <source>
        <dbReference type="Google" id="ProtNLM"/>
    </source>
</evidence>
<dbReference type="InterPro" id="IPR008972">
    <property type="entry name" value="Cupredoxin"/>
</dbReference>
<sequence>MHTALARRTMLIPRVLVCALLLVIMPTSSIASARNVVRSSPSNTTEANLSSARLNIKNAKFGRAAIVVPKGRTLTLTNSDNVAYRIKIGATLVVVRANGSKTIPLPQRGIFSITCAKAPSLKATLTVK</sequence>
<accession>A0A0R2QNM5</accession>
<protein>
    <recommendedName>
        <fullName evidence="3">EfeO-type cupredoxin-like domain-containing protein</fullName>
    </recommendedName>
</protein>
<dbReference type="EMBL" id="LIBJ01000003">
    <property type="protein sequence ID" value="KRO49546.1"/>
    <property type="molecule type" value="Genomic_DNA"/>
</dbReference>
<dbReference type="AlphaFoldDB" id="A0A0R2QNM5"/>
<comment type="caution">
    <text evidence="1">The sequence shown here is derived from an EMBL/GenBank/DDBJ whole genome shotgun (WGS) entry which is preliminary data.</text>
</comment>
<evidence type="ECO:0000313" key="2">
    <source>
        <dbReference type="Proteomes" id="UP000051017"/>
    </source>
</evidence>
<dbReference type="SUPFAM" id="SSF49503">
    <property type="entry name" value="Cupredoxins"/>
    <property type="match status" value="1"/>
</dbReference>
<organism evidence="1 2">
    <name type="scientific">Acidimicrobiia bacterium BACL6 MAG-120924-bin43</name>
    <dbReference type="NCBI Taxonomy" id="1655583"/>
    <lineage>
        <taxon>Bacteria</taxon>
        <taxon>Bacillati</taxon>
        <taxon>Actinomycetota</taxon>
        <taxon>Acidimicrobiia</taxon>
        <taxon>acIV cluster</taxon>
    </lineage>
</organism>
<evidence type="ECO:0000313" key="1">
    <source>
        <dbReference type="EMBL" id="KRO49546.1"/>
    </source>
</evidence>
<reference evidence="1 2" key="1">
    <citation type="submission" date="2015-10" db="EMBL/GenBank/DDBJ databases">
        <title>Metagenome-Assembled Genomes uncover a global brackish microbiome.</title>
        <authorList>
            <person name="Hugerth L.W."/>
            <person name="Larsson J."/>
            <person name="Alneberg J."/>
            <person name="Lindh M.V."/>
            <person name="Legrand C."/>
            <person name="Pinhassi J."/>
            <person name="Andersson A.F."/>
        </authorList>
    </citation>
    <scope>NUCLEOTIDE SEQUENCE [LARGE SCALE GENOMIC DNA]</scope>
    <source>
        <strain evidence="1">BACL6 MAG-120924-bin43</strain>
    </source>
</reference>
<name>A0A0R2QNM5_9ACTN</name>
<proteinExistence type="predicted"/>